<proteinExistence type="predicted"/>
<keyword evidence="2" id="KW-1185">Reference proteome</keyword>
<evidence type="ECO:0000313" key="2">
    <source>
        <dbReference type="Proteomes" id="UP000789525"/>
    </source>
</evidence>
<organism evidence="1 2">
    <name type="scientific">Acaulospora colombiana</name>
    <dbReference type="NCBI Taxonomy" id="27376"/>
    <lineage>
        <taxon>Eukaryota</taxon>
        <taxon>Fungi</taxon>
        <taxon>Fungi incertae sedis</taxon>
        <taxon>Mucoromycota</taxon>
        <taxon>Glomeromycotina</taxon>
        <taxon>Glomeromycetes</taxon>
        <taxon>Diversisporales</taxon>
        <taxon>Acaulosporaceae</taxon>
        <taxon>Acaulospora</taxon>
    </lineage>
</organism>
<accession>A0ACA9NP13</accession>
<name>A0ACA9NP13_9GLOM</name>
<evidence type="ECO:0000313" key="1">
    <source>
        <dbReference type="EMBL" id="CAG8666873.1"/>
    </source>
</evidence>
<dbReference type="EMBL" id="CAJVPT010023713">
    <property type="protein sequence ID" value="CAG8666873.1"/>
    <property type="molecule type" value="Genomic_DNA"/>
</dbReference>
<protein>
    <submittedName>
        <fullName evidence="1">9486_t:CDS:1</fullName>
    </submittedName>
</protein>
<gene>
    <name evidence="1" type="ORF">ACOLOM_LOCUS8798</name>
</gene>
<reference evidence="1" key="1">
    <citation type="submission" date="2021-06" db="EMBL/GenBank/DDBJ databases">
        <authorList>
            <person name="Kallberg Y."/>
            <person name="Tangrot J."/>
            <person name="Rosling A."/>
        </authorList>
    </citation>
    <scope>NUCLEOTIDE SEQUENCE</scope>
    <source>
        <strain evidence="1">CL356</strain>
    </source>
</reference>
<sequence length="303" mass="36244">MVRKPNLRKRGNPDPKTLRNRLLVEIIKEKLDTKRLISIDEKSEVAISFFEELKFKHDHRVQAEQTLRDTIEYLLNYHEREVRQYVKHLKIDNFQFLTSPACHQYWSKLATKSYAEKENLYQLQHRVNAEKRVMEFDTIIGQKWVDDLNHEIKRRRREVSPLEKYSNYDVKSLVESDVGGENDYDETDDEYGDEFYKRNLIEDNIGSESESDYTTDDEFDESYCTAEIINISNRDEDKHNELKQWALENPVPDITDKEKYAIDDFVLDVFERNVESTMKSIQEKKVDLIQKDAEFIKRILDAW</sequence>
<dbReference type="Proteomes" id="UP000789525">
    <property type="component" value="Unassembled WGS sequence"/>
</dbReference>
<comment type="caution">
    <text evidence="1">The sequence shown here is derived from an EMBL/GenBank/DDBJ whole genome shotgun (WGS) entry which is preliminary data.</text>
</comment>